<comment type="caution">
    <text evidence="8">The sequence shown here is derived from an EMBL/GenBank/DDBJ whole genome shotgun (WGS) entry which is preliminary data.</text>
</comment>
<evidence type="ECO:0000256" key="3">
    <source>
        <dbReference type="ARBA" id="ARBA00022989"/>
    </source>
</evidence>
<keyword evidence="2 6" id="KW-0812">Transmembrane</keyword>
<protein>
    <recommendedName>
        <fullName evidence="7">Sugar phosphate transporter domain-containing protein</fullName>
    </recommendedName>
</protein>
<evidence type="ECO:0000256" key="1">
    <source>
        <dbReference type="ARBA" id="ARBA00004141"/>
    </source>
</evidence>
<organism evidence="8 9">
    <name type="scientific">Seminavis robusta</name>
    <dbReference type="NCBI Taxonomy" id="568900"/>
    <lineage>
        <taxon>Eukaryota</taxon>
        <taxon>Sar</taxon>
        <taxon>Stramenopiles</taxon>
        <taxon>Ochrophyta</taxon>
        <taxon>Bacillariophyta</taxon>
        <taxon>Bacillariophyceae</taxon>
        <taxon>Bacillariophycidae</taxon>
        <taxon>Naviculales</taxon>
        <taxon>Naviculaceae</taxon>
        <taxon>Seminavis</taxon>
    </lineage>
</organism>
<reference evidence="8" key="1">
    <citation type="submission" date="2020-06" db="EMBL/GenBank/DDBJ databases">
        <authorList>
            <consortium name="Plant Systems Biology data submission"/>
        </authorList>
    </citation>
    <scope>NUCLEOTIDE SEQUENCE</scope>
    <source>
        <strain evidence="8">D6</strain>
    </source>
</reference>
<sequence length="509" mass="55200">MPAFRTRSGSRDGPNMTEPIRRVVSSDQNESSSLKEPLLLSMVESGELSRTASVKSRSPSIHRQSLSPTTVMMLDNNNNTTNTLKLPALPTNSNNTVSHTTTSPTSKRWYTPLLVSIRHNPDSFSIGIALSVWYLVGVISICTTKLLLSTPLEEGGVPCPLILTLQQLFLGSLNMRAFLWVKGKFTAGGVGVQPWPAEPAMMDGSSNHKWFQSASLVVDFLLLSGLFNGLDFLASNTSFSHSSASFVETIKASEPITTGALAIWWGIDRLGKMETVSLTILITGVLISTYANATANDAAVAAEVATLQESIKTCLTVMTANLCFAFRAMCQKLLRNTPSGSAQNLDDFNLLWRMQQTGAASLLVPVLIFQHNKLFQVLLGRESWEAVRYYFGLSLVNAWAFATYSLASTFILSRISVVQYSGFGCLRRLFAIVVTSIAFGVPIHAVGAMGIFMSFFGFAGFTHYRFQRQGQGKKEGSSGIATKRISMSNDDMTAPLSSGSLGSSSDEIA</sequence>
<keyword evidence="4 6" id="KW-0472">Membrane</keyword>
<dbReference type="PANTHER" id="PTHR11132">
    <property type="entry name" value="SOLUTE CARRIER FAMILY 35"/>
    <property type="match status" value="1"/>
</dbReference>
<evidence type="ECO:0000256" key="6">
    <source>
        <dbReference type="SAM" id="Phobius"/>
    </source>
</evidence>
<evidence type="ECO:0000256" key="5">
    <source>
        <dbReference type="SAM" id="MobiDB-lite"/>
    </source>
</evidence>
<feature type="region of interest" description="Disordered" evidence="5">
    <location>
        <begin position="49"/>
        <end position="68"/>
    </location>
</feature>
<proteinExistence type="predicted"/>
<evidence type="ECO:0000313" key="9">
    <source>
        <dbReference type="Proteomes" id="UP001153069"/>
    </source>
</evidence>
<dbReference type="InterPro" id="IPR050186">
    <property type="entry name" value="TPT_transporter"/>
</dbReference>
<dbReference type="Pfam" id="PF03151">
    <property type="entry name" value="TPT"/>
    <property type="match status" value="1"/>
</dbReference>
<dbReference type="OrthoDB" id="6418713at2759"/>
<dbReference type="EMBL" id="CAICTM010001075">
    <property type="protein sequence ID" value="CAB9520149.1"/>
    <property type="molecule type" value="Genomic_DNA"/>
</dbReference>
<feature type="transmembrane region" description="Helical" evidence="6">
    <location>
        <begin position="425"/>
        <end position="443"/>
    </location>
</feature>
<dbReference type="Proteomes" id="UP001153069">
    <property type="component" value="Unassembled WGS sequence"/>
</dbReference>
<dbReference type="AlphaFoldDB" id="A0A9N8EH93"/>
<feature type="region of interest" description="Disordered" evidence="5">
    <location>
        <begin position="485"/>
        <end position="509"/>
    </location>
</feature>
<evidence type="ECO:0000313" key="8">
    <source>
        <dbReference type="EMBL" id="CAB9520149.1"/>
    </source>
</evidence>
<feature type="region of interest" description="Disordered" evidence="5">
    <location>
        <begin position="73"/>
        <end position="103"/>
    </location>
</feature>
<keyword evidence="9" id="KW-1185">Reference proteome</keyword>
<feature type="transmembrane region" description="Helical" evidence="6">
    <location>
        <begin position="389"/>
        <end position="413"/>
    </location>
</feature>
<feature type="domain" description="Sugar phosphate transporter" evidence="7">
    <location>
        <begin position="126"/>
        <end position="457"/>
    </location>
</feature>
<evidence type="ECO:0000256" key="2">
    <source>
        <dbReference type="ARBA" id="ARBA00022692"/>
    </source>
</evidence>
<keyword evidence="3 6" id="KW-1133">Transmembrane helix</keyword>
<comment type="subcellular location">
    <subcellularLocation>
        <location evidence="1">Membrane</location>
        <topology evidence="1">Multi-pass membrane protein</topology>
    </subcellularLocation>
</comment>
<dbReference type="InterPro" id="IPR004853">
    <property type="entry name" value="Sugar_P_trans_dom"/>
</dbReference>
<feature type="compositionally biased region" description="Low complexity" evidence="5">
    <location>
        <begin position="496"/>
        <end position="509"/>
    </location>
</feature>
<feature type="region of interest" description="Disordered" evidence="5">
    <location>
        <begin position="1"/>
        <end position="37"/>
    </location>
</feature>
<evidence type="ECO:0000259" key="7">
    <source>
        <dbReference type="Pfam" id="PF03151"/>
    </source>
</evidence>
<evidence type="ECO:0000256" key="4">
    <source>
        <dbReference type="ARBA" id="ARBA00023136"/>
    </source>
</evidence>
<dbReference type="GO" id="GO:0016020">
    <property type="term" value="C:membrane"/>
    <property type="evidence" value="ECO:0007669"/>
    <property type="project" value="UniProtKB-SubCell"/>
</dbReference>
<accession>A0A9N8EH93</accession>
<name>A0A9N8EH93_9STRA</name>
<gene>
    <name evidence="8" type="ORF">SEMRO_1077_G238700.2</name>
</gene>